<evidence type="ECO:0000256" key="6">
    <source>
        <dbReference type="ARBA" id="ARBA00023315"/>
    </source>
</evidence>
<evidence type="ECO:0000256" key="2">
    <source>
        <dbReference type="ARBA" id="ARBA00007317"/>
    </source>
</evidence>
<evidence type="ECO:0000256" key="3">
    <source>
        <dbReference type="ARBA" id="ARBA00011484"/>
    </source>
</evidence>
<dbReference type="InterPro" id="IPR011053">
    <property type="entry name" value="Single_hybrid_motif"/>
</dbReference>
<evidence type="ECO:0000313" key="11">
    <source>
        <dbReference type="EMBL" id="GLR48285.1"/>
    </source>
</evidence>
<dbReference type="EMBL" id="BSOO01000022">
    <property type="protein sequence ID" value="GLR48285.1"/>
    <property type="molecule type" value="Genomic_DNA"/>
</dbReference>
<dbReference type="PROSITE" id="PS50968">
    <property type="entry name" value="BIOTINYL_LIPOYL"/>
    <property type="match status" value="1"/>
</dbReference>
<dbReference type="InterPro" id="IPR036625">
    <property type="entry name" value="E3-bd_dom_sf"/>
</dbReference>
<dbReference type="CDD" id="cd06849">
    <property type="entry name" value="lipoyl_domain"/>
    <property type="match status" value="1"/>
</dbReference>
<evidence type="ECO:0000256" key="4">
    <source>
        <dbReference type="ARBA" id="ARBA00022679"/>
    </source>
</evidence>
<dbReference type="Pfam" id="PF00198">
    <property type="entry name" value="2-oxoacid_dh"/>
    <property type="match status" value="1"/>
</dbReference>
<name>A0ABQ5Z8G2_9SPHN</name>
<dbReference type="PROSITE" id="PS51826">
    <property type="entry name" value="PSBD"/>
    <property type="match status" value="1"/>
</dbReference>
<keyword evidence="6 7" id="KW-0012">Acyltransferase</keyword>
<feature type="region of interest" description="Disordered" evidence="8">
    <location>
        <begin position="101"/>
        <end position="157"/>
    </location>
</feature>
<dbReference type="InterPro" id="IPR001078">
    <property type="entry name" value="2-oxoacid_DH_actylTfrase"/>
</dbReference>
<dbReference type="EC" id="2.3.1.-" evidence="7"/>
<dbReference type="Pfam" id="PF00364">
    <property type="entry name" value="Biotin_lipoyl"/>
    <property type="match status" value="1"/>
</dbReference>
<dbReference type="InterPro" id="IPR003016">
    <property type="entry name" value="2-oxoA_DH_lipoyl-BS"/>
</dbReference>
<comment type="subunit">
    <text evidence="3">Forms a 24-polypeptide structural core with octahedral symmetry.</text>
</comment>
<dbReference type="PROSITE" id="PS00189">
    <property type="entry name" value="LIPOYL"/>
    <property type="match status" value="1"/>
</dbReference>
<sequence>MATYQFKLPDIGEGIAEAEIVAWHIKVGDRVEEDQQLADMMTDKATVEMESPVAGVVKSLAGEVGDQIAIGSVLVEIETEGAEAAPAEAEEVPLADGAAVPTQAQEEANPTLEVESAPDIVRPERSAERAVEGRSPEPQQERASTSLSTNEDSGIHSRPILTTPAVRARARDLGIDLAQVKHSGTHIRHADLDAFLLYNGAAPTGRGPLRADEQVKVVGLRRKIAENMQAAKRRIPHFALVEEFDVTALEETRAMMNRDRGQNPKLTLLPFLITALNKALADFPMINATYDDEANVITRHGSVHMGMAAQTPNGLMVPVIRNAERLSIWQLATEVARLSDAAKTGKATREELSNPTFTISSLGPMGGVVSTPVISPPQVATIAVNKVEEKVVPVNGELEIRKRMNLSLSCDHRVVDGWDAASFLQALKPLIENPLRLLA</sequence>
<proteinExistence type="inferred from homology"/>
<feature type="domain" description="Peripheral subunit-binding (PSBD)" evidence="10">
    <location>
        <begin position="161"/>
        <end position="196"/>
    </location>
</feature>
<evidence type="ECO:0000259" key="9">
    <source>
        <dbReference type="PROSITE" id="PS50968"/>
    </source>
</evidence>
<dbReference type="Gene3D" id="2.40.50.100">
    <property type="match status" value="1"/>
</dbReference>
<evidence type="ECO:0000256" key="1">
    <source>
        <dbReference type="ARBA" id="ARBA00001938"/>
    </source>
</evidence>
<dbReference type="Pfam" id="PF02817">
    <property type="entry name" value="E3_binding"/>
    <property type="match status" value="1"/>
</dbReference>
<dbReference type="Gene3D" id="3.30.559.10">
    <property type="entry name" value="Chloramphenicol acetyltransferase-like domain"/>
    <property type="match status" value="1"/>
</dbReference>
<protein>
    <recommendedName>
        <fullName evidence="7">Dihydrolipoamide acetyltransferase component of pyruvate dehydrogenase complex</fullName>
        <ecNumber evidence="7">2.3.1.-</ecNumber>
    </recommendedName>
</protein>
<comment type="similarity">
    <text evidence="2 7">Belongs to the 2-oxoacid dehydrogenase family.</text>
</comment>
<dbReference type="Gene3D" id="4.10.320.10">
    <property type="entry name" value="E3-binding domain"/>
    <property type="match status" value="1"/>
</dbReference>
<organism evidence="11 12">
    <name type="scientific">Sphingomonas astaxanthinifaciens DSM 22298</name>
    <dbReference type="NCBI Taxonomy" id="1123267"/>
    <lineage>
        <taxon>Bacteria</taxon>
        <taxon>Pseudomonadati</taxon>
        <taxon>Pseudomonadota</taxon>
        <taxon>Alphaproteobacteria</taxon>
        <taxon>Sphingomonadales</taxon>
        <taxon>Sphingomonadaceae</taxon>
        <taxon>Sphingomonas</taxon>
    </lineage>
</organism>
<dbReference type="RefSeq" id="WP_029940244.1">
    <property type="nucleotide sequence ID" value="NZ_BSOO01000022.1"/>
</dbReference>
<dbReference type="InterPro" id="IPR023213">
    <property type="entry name" value="CAT-like_dom_sf"/>
</dbReference>
<comment type="cofactor">
    <cofactor evidence="1 7">
        <name>(R)-lipoate</name>
        <dbReference type="ChEBI" id="CHEBI:83088"/>
    </cofactor>
</comment>
<evidence type="ECO:0000259" key="10">
    <source>
        <dbReference type="PROSITE" id="PS51826"/>
    </source>
</evidence>
<feature type="compositionally biased region" description="Basic and acidic residues" evidence="8">
    <location>
        <begin position="121"/>
        <end position="135"/>
    </location>
</feature>
<reference evidence="12" key="1">
    <citation type="journal article" date="2019" name="Int. J. Syst. Evol. Microbiol.">
        <title>The Global Catalogue of Microorganisms (GCM) 10K type strain sequencing project: providing services to taxonomists for standard genome sequencing and annotation.</title>
        <authorList>
            <consortium name="The Broad Institute Genomics Platform"/>
            <consortium name="The Broad Institute Genome Sequencing Center for Infectious Disease"/>
            <person name="Wu L."/>
            <person name="Ma J."/>
        </authorList>
    </citation>
    <scope>NUCLEOTIDE SEQUENCE [LARGE SCALE GENOMIC DNA]</scope>
    <source>
        <strain evidence="12">NBRC 102146</strain>
    </source>
</reference>
<dbReference type="SUPFAM" id="SSF47005">
    <property type="entry name" value="Peripheral subunit-binding domain of 2-oxo acid dehydrogenase complex"/>
    <property type="match status" value="1"/>
</dbReference>
<keyword evidence="4 7" id="KW-0808">Transferase</keyword>
<dbReference type="SUPFAM" id="SSF52777">
    <property type="entry name" value="CoA-dependent acyltransferases"/>
    <property type="match status" value="1"/>
</dbReference>
<gene>
    <name evidence="11" type="primary">bkdB</name>
    <name evidence="11" type="ORF">GCM10007925_19990</name>
</gene>
<dbReference type="InterPro" id="IPR004167">
    <property type="entry name" value="PSBD"/>
</dbReference>
<dbReference type="PANTHER" id="PTHR43178">
    <property type="entry name" value="DIHYDROLIPOAMIDE ACETYLTRANSFERASE COMPONENT OF PYRUVATE DEHYDROGENASE COMPLEX"/>
    <property type="match status" value="1"/>
</dbReference>
<keyword evidence="5 7" id="KW-0450">Lipoyl</keyword>
<dbReference type="PANTHER" id="PTHR43178:SF5">
    <property type="entry name" value="LIPOAMIDE ACYLTRANSFERASE COMPONENT OF BRANCHED-CHAIN ALPHA-KETO ACID DEHYDROGENASE COMPLEX, MITOCHONDRIAL"/>
    <property type="match status" value="1"/>
</dbReference>
<accession>A0ABQ5Z8G2</accession>
<comment type="caution">
    <text evidence="11">The sequence shown here is derived from an EMBL/GenBank/DDBJ whole genome shotgun (WGS) entry which is preliminary data.</text>
</comment>
<keyword evidence="12" id="KW-1185">Reference proteome</keyword>
<feature type="domain" description="Lipoyl-binding" evidence="9">
    <location>
        <begin position="3"/>
        <end position="78"/>
    </location>
</feature>
<evidence type="ECO:0000256" key="5">
    <source>
        <dbReference type="ARBA" id="ARBA00022823"/>
    </source>
</evidence>
<dbReference type="InterPro" id="IPR000089">
    <property type="entry name" value="Biotin_lipoyl"/>
</dbReference>
<evidence type="ECO:0000256" key="7">
    <source>
        <dbReference type="RuleBase" id="RU003423"/>
    </source>
</evidence>
<evidence type="ECO:0000256" key="8">
    <source>
        <dbReference type="SAM" id="MobiDB-lite"/>
    </source>
</evidence>
<evidence type="ECO:0000313" key="12">
    <source>
        <dbReference type="Proteomes" id="UP001156703"/>
    </source>
</evidence>
<dbReference type="GO" id="GO:0016746">
    <property type="term" value="F:acyltransferase activity"/>
    <property type="evidence" value="ECO:0007669"/>
    <property type="project" value="UniProtKB-KW"/>
</dbReference>
<dbReference type="SUPFAM" id="SSF51230">
    <property type="entry name" value="Single hybrid motif"/>
    <property type="match status" value="1"/>
</dbReference>
<dbReference type="Proteomes" id="UP001156703">
    <property type="component" value="Unassembled WGS sequence"/>
</dbReference>
<feature type="compositionally biased region" description="Polar residues" evidence="8">
    <location>
        <begin position="137"/>
        <end position="152"/>
    </location>
</feature>
<dbReference type="InterPro" id="IPR050743">
    <property type="entry name" value="2-oxoacid_DH_E2_comp"/>
</dbReference>